<dbReference type="EMBL" id="JAUJLE010000500">
    <property type="protein sequence ID" value="KAK0954559.1"/>
    <property type="molecule type" value="Genomic_DNA"/>
</dbReference>
<evidence type="ECO:0000313" key="2">
    <source>
        <dbReference type="EMBL" id="KAK0954559.1"/>
    </source>
</evidence>
<dbReference type="Proteomes" id="UP000310066">
    <property type="component" value="Unassembled WGS sequence"/>
</dbReference>
<evidence type="ECO:0008006" key="6">
    <source>
        <dbReference type="Google" id="ProtNLM"/>
    </source>
</evidence>
<dbReference type="InterPro" id="IPR011008">
    <property type="entry name" value="Dimeric_a/b-barrel"/>
</dbReference>
<dbReference type="Proteomes" id="UP001175353">
    <property type="component" value="Unassembled WGS sequence"/>
</dbReference>
<dbReference type="OrthoDB" id="4892971at2759"/>
<dbReference type="STRING" id="329885.A0A4U0U1G5"/>
<evidence type="ECO:0000256" key="1">
    <source>
        <dbReference type="ARBA" id="ARBA00005986"/>
    </source>
</evidence>
<dbReference type="Gene3D" id="3.30.70.100">
    <property type="match status" value="1"/>
</dbReference>
<dbReference type="PANTHER" id="PTHR40260">
    <property type="entry name" value="BLR8190 PROTEIN"/>
    <property type="match status" value="1"/>
</dbReference>
<dbReference type="GO" id="GO:0016491">
    <property type="term" value="F:oxidoreductase activity"/>
    <property type="evidence" value="ECO:0007669"/>
    <property type="project" value="InterPro"/>
</dbReference>
<dbReference type="AlphaFoldDB" id="A0A4U0U1G5"/>
<reference evidence="2" key="2">
    <citation type="submission" date="2023-06" db="EMBL/GenBank/DDBJ databases">
        <title>Black Yeasts Isolated from many extreme environments.</title>
        <authorList>
            <person name="Coleine C."/>
            <person name="Stajich J.E."/>
            <person name="Selbmann L."/>
        </authorList>
    </citation>
    <scope>NUCLEOTIDE SEQUENCE</scope>
    <source>
        <strain evidence="2">CCFEE 5200</strain>
    </source>
</reference>
<comment type="similarity">
    <text evidence="1">Belongs to the tpcK family.</text>
</comment>
<evidence type="ECO:0000313" key="4">
    <source>
        <dbReference type="Proteomes" id="UP000310066"/>
    </source>
</evidence>
<name>A0A4U0U1G5_9PEZI</name>
<evidence type="ECO:0000313" key="3">
    <source>
        <dbReference type="EMBL" id="TKA28760.1"/>
    </source>
</evidence>
<dbReference type="PANTHER" id="PTHR40260:SF2">
    <property type="entry name" value="BLR8190 PROTEIN"/>
    <property type="match status" value="1"/>
</dbReference>
<protein>
    <recommendedName>
        <fullName evidence="6">EthD domain-containing protein</fullName>
    </recommendedName>
</protein>
<sequence>MPALVYVSYPRREGAKFDMEYYLNTHMKIVEKHWTPFGMKDWTVVQFDDGDTSGMNAQAIMTWDSVEAFQKAIDANIPEVMEDVKHYSPDVMPVRWYAQVKARG</sequence>
<dbReference type="NCBIfam" id="TIGR02118">
    <property type="entry name" value="EthD family reductase"/>
    <property type="match status" value="1"/>
</dbReference>
<gene>
    <name evidence="3" type="ORF">B0A54_15949</name>
    <name evidence="2" type="ORF">LTR91_023247</name>
</gene>
<keyword evidence="5" id="KW-1185">Reference proteome</keyword>
<proteinExistence type="inferred from homology"/>
<dbReference type="InterPro" id="IPR009799">
    <property type="entry name" value="EthD_dom"/>
</dbReference>
<comment type="caution">
    <text evidence="3">The sequence shown here is derived from an EMBL/GenBank/DDBJ whole genome shotgun (WGS) entry which is preliminary data.</text>
</comment>
<dbReference type="EMBL" id="NAJP01000115">
    <property type="protein sequence ID" value="TKA28760.1"/>
    <property type="molecule type" value="Genomic_DNA"/>
</dbReference>
<reference evidence="3 4" key="1">
    <citation type="submission" date="2017-03" db="EMBL/GenBank/DDBJ databases">
        <title>Genomes of endolithic fungi from Antarctica.</title>
        <authorList>
            <person name="Coleine C."/>
            <person name="Masonjones S."/>
            <person name="Stajich J.E."/>
        </authorList>
    </citation>
    <scope>NUCLEOTIDE SEQUENCE [LARGE SCALE GENOMIC DNA]</scope>
    <source>
        <strain evidence="3 4">CCFEE 5311</strain>
    </source>
</reference>
<accession>A0A4U0U1G5</accession>
<organism evidence="3 4">
    <name type="scientific">Friedmanniomyces endolithicus</name>
    <dbReference type="NCBI Taxonomy" id="329885"/>
    <lineage>
        <taxon>Eukaryota</taxon>
        <taxon>Fungi</taxon>
        <taxon>Dikarya</taxon>
        <taxon>Ascomycota</taxon>
        <taxon>Pezizomycotina</taxon>
        <taxon>Dothideomycetes</taxon>
        <taxon>Dothideomycetidae</taxon>
        <taxon>Mycosphaerellales</taxon>
        <taxon>Teratosphaeriaceae</taxon>
        <taxon>Friedmanniomyces</taxon>
    </lineage>
</organism>
<evidence type="ECO:0000313" key="5">
    <source>
        <dbReference type="Proteomes" id="UP001175353"/>
    </source>
</evidence>
<dbReference type="SUPFAM" id="SSF54909">
    <property type="entry name" value="Dimeric alpha+beta barrel"/>
    <property type="match status" value="1"/>
</dbReference>